<keyword evidence="6" id="KW-1003">Cell membrane</keyword>
<evidence type="ECO:0000313" key="7">
    <source>
        <dbReference type="EMBL" id="PDH34218.1"/>
    </source>
</evidence>
<dbReference type="InterPro" id="IPR002994">
    <property type="entry name" value="Surf1/Shy1"/>
</dbReference>
<comment type="subcellular location">
    <subcellularLocation>
        <location evidence="6">Cell membrane</location>
        <topology evidence="6">Multi-pass membrane protein</topology>
    </subcellularLocation>
    <subcellularLocation>
        <location evidence="1">Membrane</location>
    </subcellularLocation>
</comment>
<dbReference type="PANTHER" id="PTHR23427">
    <property type="entry name" value="SURFEIT LOCUS PROTEIN"/>
    <property type="match status" value="1"/>
</dbReference>
<keyword evidence="5 6" id="KW-0472">Membrane</keyword>
<dbReference type="Pfam" id="PF02104">
    <property type="entry name" value="SURF1"/>
    <property type="match status" value="1"/>
</dbReference>
<dbReference type="InterPro" id="IPR045214">
    <property type="entry name" value="Surf1/Surf4"/>
</dbReference>
<dbReference type="EMBL" id="NTJZ01000004">
    <property type="protein sequence ID" value="PDH34218.1"/>
    <property type="molecule type" value="Genomic_DNA"/>
</dbReference>
<dbReference type="Proteomes" id="UP000219329">
    <property type="component" value="Unassembled WGS sequence"/>
</dbReference>
<proteinExistence type="inferred from homology"/>
<evidence type="ECO:0000256" key="6">
    <source>
        <dbReference type="RuleBase" id="RU363076"/>
    </source>
</evidence>
<feature type="transmembrane region" description="Helical" evidence="6">
    <location>
        <begin position="230"/>
        <end position="252"/>
    </location>
</feature>
<evidence type="ECO:0000313" key="8">
    <source>
        <dbReference type="Proteomes" id="UP000219329"/>
    </source>
</evidence>
<feature type="transmembrane region" description="Helical" evidence="6">
    <location>
        <begin position="16"/>
        <end position="37"/>
    </location>
</feature>
<evidence type="ECO:0000256" key="3">
    <source>
        <dbReference type="ARBA" id="ARBA00022692"/>
    </source>
</evidence>
<gene>
    <name evidence="7" type="ORF">CNF02_05320</name>
</gene>
<dbReference type="AlphaFoldDB" id="A0A2A5WD60"/>
<evidence type="ECO:0000256" key="5">
    <source>
        <dbReference type="ARBA" id="ARBA00023136"/>
    </source>
</evidence>
<reference evidence="7 8" key="1">
    <citation type="submission" date="2017-08" db="EMBL/GenBank/DDBJ databases">
        <title>Fine stratification of microbial communities through a metagenomic profile of the photic zone.</title>
        <authorList>
            <person name="Haro-Moreno J.M."/>
            <person name="Lopez-Perez M."/>
            <person name="De La Torre J."/>
            <person name="Picazo A."/>
            <person name="Camacho A."/>
            <person name="Rodriguez-Valera F."/>
        </authorList>
    </citation>
    <scope>NUCLEOTIDE SEQUENCE [LARGE SCALE GENOMIC DNA]</scope>
    <source>
        <strain evidence="7">MED-G28</strain>
    </source>
</reference>
<keyword evidence="4 6" id="KW-1133">Transmembrane helix</keyword>
<evidence type="ECO:0000256" key="1">
    <source>
        <dbReference type="ARBA" id="ARBA00004370"/>
    </source>
</evidence>
<dbReference type="PANTHER" id="PTHR23427:SF2">
    <property type="entry name" value="SURFEIT LOCUS PROTEIN 1"/>
    <property type="match status" value="1"/>
</dbReference>
<name>A0A2A5WD60_9GAMM</name>
<dbReference type="CDD" id="cd06662">
    <property type="entry name" value="SURF1"/>
    <property type="match status" value="1"/>
</dbReference>
<protein>
    <recommendedName>
        <fullName evidence="6">SURF1-like protein</fullName>
    </recommendedName>
</protein>
<dbReference type="GO" id="GO:0005886">
    <property type="term" value="C:plasma membrane"/>
    <property type="evidence" value="ECO:0007669"/>
    <property type="project" value="UniProtKB-SubCell"/>
</dbReference>
<accession>A0A2A5WD60</accession>
<keyword evidence="3 6" id="KW-0812">Transmembrane</keyword>
<evidence type="ECO:0000256" key="4">
    <source>
        <dbReference type="ARBA" id="ARBA00022989"/>
    </source>
</evidence>
<sequence length="258" mass="29034">MPLRRTFYFSSFEIRVNWIIATCVVISAVSFANLGFWQLGRAAEKLEAQSILEAELRENAGSIENIPAGHLHRANPEMRNRHVQLQGEYLNDRTVLILAEFFDSQIGYGVVTPLRLTSNGELVLVHRGWTSGILPPDTPPSIRPIDGPVDIGGQIFIPPQDTRVIPSQINPNKWPLRMRSLEIDVISEILGEPIFPFEVRITANQSGTLTRHWPAVNPDVNQNLSYAIQWFTFALIIIFVALLASSNLWALLRGPNRH</sequence>
<evidence type="ECO:0000256" key="2">
    <source>
        <dbReference type="ARBA" id="ARBA00007165"/>
    </source>
</evidence>
<dbReference type="PROSITE" id="PS50895">
    <property type="entry name" value="SURF1"/>
    <property type="match status" value="1"/>
</dbReference>
<comment type="similarity">
    <text evidence="2 6">Belongs to the SURF1 family.</text>
</comment>
<comment type="caution">
    <text evidence="7">The sequence shown here is derived from an EMBL/GenBank/DDBJ whole genome shotgun (WGS) entry which is preliminary data.</text>
</comment>
<organism evidence="7 8">
    <name type="scientific">OM182 bacterium MED-G28</name>
    <dbReference type="NCBI Taxonomy" id="1986256"/>
    <lineage>
        <taxon>Bacteria</taxon>
        <taxon>Pseudomonadati</taxon>
        <taxon>Pseudomonadota</taxon>
        <taxon>Gammaproteobacteria</taxon>
        <taxon>OMG group</taxon>
        <taxon>OM182 clade</taxon>
    </lineage>
</organism>